<protein>
    <submittedName>
        <fullName evidence="1">Uncharacterized protein</fullName>
    </submittedName>
</protein>
<evidence type="ECO:0000313" key="1">
    <source>
        <dbReference type="EMBL" id="PZO89139.1"/>
    </source>
</evidence>
<reference evidence="1 2" key="1">
    <citation type="submission" date="2017-08" db="EMBL/GenBank/DDBJ databases">
        <title>Infants hospitalized years apart are colonized by the same room-sourced microbial strains.</title>
        <authorList>
            <person name="Brooks B."/>
            <person name="Olm M.R."/>
            <person name="Firek B.A."/>
            <person name="Baker R."/>
            <person name="Thomas B.C."/>
            <person name="Morowitz M.J."/>
            <person name="Banfield J.F."/>
        </authorList>
    </citation>
    <scope>NUCLEOTIDE SEQUENCE [LARGE SCALE GENOMIC DNA]</scope>
    <source>
        <strain evidence="1">S2_018_000_R2_101</strain>
    </source>
</reference>
<dbReference type="EMBL" id="QFNN01000072">
    <property type="protein sequence ID" value="PZO89139.1"/>
    <property type="molecule type" value="Genomic_DNA"/>
</dbReference>
<evidence type="ECO:0000313" key="2">
    <source>
        <dbReference type="Proteomes" id="UP000249066"/>
    </source>
</evidence>
<gene>
    <name evidence="1" type="ORF">DI623_11325</name>
</gene>
<proteinExistence type="predicted"/>
<dbReference type="AlphaFoldDB" id="A0A2W5A9H8"/>
<sequence length="72" mass="7669">MVTGRAKADPAALLGSALIAPKVKHRAAITDPAKVGQLLRDIDAYEGAPITRLALQIAAHVIWSALRKLVQF</sequence>
<dbReference type="Proteomes" id="UP000249066">
    <property type="component" value="Unassembled WGS sequence"/>
</dbReference>
<organism evidence="1 2">
    <name type="scientific">Sphingomonas sanxanigenens</name>
    <dbReference type="NCBI Taxonomy" id="397260"/>
    <lineage>
        <taxon>Bacteria</taxon>
        <taxon>Pseudomonadati</taxon>
        <taxon>Pseudomonadota</taxon>
        <taxon>Alphaproteobacteria</taxon>
        <taxon>Sphingomonadales</taxon>
        <taxon>Sphingomonadaceae</taxon>
        <taxon>Sphingomonas</taxon>
    </lineage>
</organism>
<accession>A0A2W5A9H8</accession>
<name>A0A2W5A9H8_9SPHN</name>
<comment type="caution">
    <text evidence="1">The sequence shown here is derived from an EMBL/GenBank/DDBJ whole genome shotgun (WGS) entry which is preliminary data.</text>
</comment>